<dbReference type="EMBL" id="JAUEPS010000129">
    <property type="protein sequence ID" value="KAK0436318.1"/>
    <property type="molecule type" value="Genomic_DNA"/>
</dbReference>
<proteinExistence type="predicted"/>
<keyword evidence="3" id="KW-1185">Reference proteome</keyword>
<reference evidence="2" key="1">
    <citation type="submission" date="2023-06" db="EMBL/GenBank/DDBJ databases">
        <authorList>
            <consortium name="Lawrence Berkeley National Laboratory"/>
            <person name="Ahrendt S."/>
            <person name="Sahu N."/>
            <person name="Indic B."/>
            <person name="Wong-Bajracharya J."/>
            <person name="Merenyi Z."/>
            <person name="Ke H.-M."/>
            <person name="Monk M."/>
            <person name="Kocsube S."/>
            <person name="Drula E."/>
            <person name="Lipzen A."/>
            <person name="Balint B."/>
            <person name="Henrissat B."/>
            <person name="Andreopoulos B."/>
            <person name="Martin F.M."/>
            <person name="Harder C.B."/>
            <person name="Rigling D."/>
            <person name="Ford K.L."/>
            <person name="Foster G.D."/>
            <person name="Pangilinan J."/>
            <person name="Papanicolaou A."/>
            <person name="Barry K."/>
            <person name="LaButti K."/>
            <person name="Viragh M."/>
            <person name="Koriabine M."/>
            <person name="Yan M."/>
            <person name="Riley R."/>
            <person name="Champramary S."/>
            <person name="Plett K.L."/>
            <person name="Tsai I.J."/>
            <person name="Slot J."/>
            <person name="Sipos G."/>
            <person name="Plett J."/>
            <person name="Nagy L.G."/>
            <person name="Grigoriev I.V."/>
        </authorList>
    </citation>
    <scope>NUCLEOTIDE SEQUENCE</scope>
    <source>
        <strain evidence="2">CCBAS 213</strain>
    </source>
</reference>
<evidence type="ECO:0000313" key="2">
    <source>
        <dbReference type="EMBL" id="KAK0436318.1"/>
    </source>
</evidence>
<name>A0AA39J8S2_ARMTA</name>
<comment type="caution">
    <text evidence="2">The sequence shown here is derived from an EMBL/GenBank/DDBJ whole genome shotgun (WGS) entry which is preliminary data.</text>
</comment>
<dbReference type="GeneID" id="85354086"/>
<dbReference type="RefSeq" id="XP_060322240.1">
    <property type="nucleotide sequence ID" value="XM_060470538.1"/>
</dbReference>
<keyword evidence="1" id="KW-0812">Transmembrane</keyword>
<evidence type="ECO:0000256" key="1">
    <source>
        <dbReference type="SAM" id="Phobius"/>
    </source>
</evidence>
<dbReference type="AlphaFoldDB" id="A0AA39J8S2"/>
<keyword evidence="1" id="KW-0472">Membrane</keyword>
<evidence type="ECO:0000313" key="3">
    <source>
        <dbReference type="Proteomes" id="UP001175211"/>
    </source>
</evidence>
<protein>
    <submittedName>
        <fullName evidence="2">Uncharacterized protein</fullName>
    </submittedName>
</protein>
<organism evidence="2 3">
    <name type="scientific">Armillaria tabescens</name>
    <name type="common">Ringless honey mushroom</name>
    <name type="synonym">Agaricus tabescens</name>
    <dbReference type="NCBI Taxonomy" id="1929756"/>
    <lineage>
        <taxon>Eukaryota</taxon>
        <taxon>Fungi</taxon>
        <taxon>Dikarya</taxon>
        <taxon>Basidiomycota</taxon>
        <taxon>Agaricomycotina</taxon>
        <taxon>Agaricomycetes</taxon>
        <taxon>Agaricomycetidae</taxon>
        <taxon>Agaricales</taxon>
        <taxon>Marasmiineae</taxon>
        <taxon>Physalacriaceae</taxon>
        <taxon>Desarmillaria</taxon>
    </lineage>
</organism>
<sequence length="103" mass="11444">MSANLGKRWGQLTAMAFIGSDGEWLIFGTGRGLLYHEIFAVLGASASTILLLVFYNTMQKLAMTSHFVVKSELIALNYKISRLPSVRMVTEQRRDYSPLIGAC</sequence>
<keyword evidence="1" id="KW-1133">Transmembrane helix</keyword>
<gene>
    <name evidence="2" type="ORF">EV420DRAFT_1487598</name>
</gene>
<feature type="transmembrane region" description="Helical" evidence="1">
    <location>
        <begin position="33"/>
        <end position="55"/>
    </location>
</feature>
<accession>A0AA39J8S2</accession>
<dbReference type="Proteomes" id="UP001175211">
    <property type="component" value="Unassembled WGS sequence"/>
</dbReference>